<evidence type="ECO:0000313" key="2">
    <source>
        <dbReference type="Proteomes" id="UP000182334"/>
    </source>
</evidence>
<dbReference type="Pfam" id="PF15789">
    <property type="entry name" value="Hyr1"/>
    <property type="match status" value="2"/>
</dbReference>
<reference evidence="1 2" key="1">
    <citation type="submission" date="2016-10" db="EMBL/GenBank/DDBJ databases">
        <authorList>
            <person name="de Groot N.N."/>
        </authorList>
    </citation>
    <scope>NUCLEOTIDE SEQUENCE [LARGE SCALE GENOMIC DNA]</scope>
    <source>
        <strain evidence="1 2">CBS 141442</strain>
    </source>
</reference>
<dbReference type="STRING" id="45354.A0A1L0DKG4"/>
<dbReference type="AlphaFoldDB" id="A0A1L0DKG4"/>
<evidence type="ECO:0000313" key="1">
    <source>
        <dbReference type="EMBL" id="SGZ52902.1"/>
    </source>
</evidence>
<sequence>MDRSKTDSGIVIISTNSAGSFFTTTSEFPNLTSYTTTWTTTNSDGSFETDSGIVIISTNSAGSFFTTTSEFPNLTSYTTTWTTTNSDGSSKPTLESSL</sequence>
<accession>A0A1L0DKG4</accession>
<name>A0A1L0DKG4_9ASCO</name>
<dbReference type="Proteomes" id="UP000182334">
    <property type="component" value="Chromosome III"/>
</dbReference>
<dbReference type="OrthoDB" id="4022214at2759"/>
<dbReference type="InterPro" id="IPR031573">
    <property type="entry name" value="Cell_wall_rpt"/>
</dbReference>
<dbReference type="EMBL" id="LT635758">
    <property type="protein sequence ID" value="SGZ52902.1"/>
    <property type="molecule type" value="Genomic_DNA"/>
</dbReference>
<keyword evidence="2" id="KW-1185">Reference proteome</keyword>
<organism evidence="1 2">
    <name type="scientific">Sungouiella intermedia</name>
    <dbReference type="NCBI Taxonomy" id="45354"/>
    <lineage>
        <taxon>Eukaryota</taxon>
        <taxon>Fungi</taxon>
        <taxon>Dikarya</taxon>
        <taxon>Ascomycota</taxon>
        <taxon>Saccharomycotina</taxon>
        <taxon>Pichiomycetes</taxon>
        <taxon>Metschnikowiaceae</taxon>
        <taxon>Sungouiella</taxon>
    </lineage>
</organism>
<protein>
    <submittedName>
        <fullName evidence="1">CIC11C00000005276</fullName>
    </submittedName>
</protein>
<gene>
    <name evidence="1" type="ORF">SAMEA4029010_CIC11G00000005276</name>
</gene>
<proteinExistence type="predicted"/>